<dbReference type="InterPro" id="IPR011049">
    <property type="entry name" value="Serralysin-like_metalloprot_C"/>
</dbReference>
<evidence type="ECO:0000256" key="5">
    <source>
        <dbReference type="ARBA" id="ARBA00022737"/>
    </source>
</evidence>
<dbReference type="GO" id="GO:0016020">
    <property type="term" value="C:membrane"/>
    <property type="evidence" value="ECO:0007669"/>
    <property type="project" value="UniProtKB-SubCell"/>
</dbReference>
<evidence type="ECO:0000259" key="9">
    <source>
        <dbReference type="Pfam" id="PF06594"/>
    </source>
</evidence>
<keyword evidence="7" id="KW-0843">Virulence</keyword>
<dbReference type="Pfam" id="PF00353">
    <property type="entry name" value="HemolysinCabind"/>
    <property type="match status" value="6"/>
</dbReference>
<evidence type="ECO:0000256" key="8">
    <source>
        <dbReference type="ARBA" id="ARBA00023136"/>
    </source>
</evidence>
<keyword evidence="4" id="KW-0800">Toxin</keyword>
<dbReference type="InterPro" id="IPR018511">
    <property type="entry name" value="Hemolysin-typ_Ca-bd_CS"/>
</dbReference>
<dbReference type="InterPro" id="IPR003995">
    <property type="entry name" value="RTX_toxin_determinant-A"/>
</dbReference>
<dbReference type="SUPFAM" id="SSF103647">
    <property type="entry name" value="TSP type-3 repeat"/>
    <property type="match status" value="1"/>
</dbReference>
<evidence type="ECO:0000256" key="2">
    <source>
        <dbReference type="ARBA" id="ARBA00004613"/>
    </source>
</evidence>
<name>A0AAU7XX43_9PSED</name>
<feature type="domain" description="Haemolysin-type calcium binding-related" evidence="9">
    <location>
        <begin position="1290"/>
        <end position="1324"/>
    </location>
</feature>
<dbReference type="Pfam" id="PF06594">
    <property type="entry name" value="HCBP_related"/>
    <property type="match status" value="4"/>
</dbReference>
<feature type="domain" description="Haemolysin-type calcium binding-related" evidence="9">
    <location>
        <begin position="1156"/>
        <end position="1183"/>
    </location>
</feature>
<dbReference type="GO" id="GO:0005509">
    <property type="term" value="F:calcium ion binding"/>
    <property type="evidence" value="ECO:0007669"/>
    <property type="project" value="InterPro"/>
</dbReference>
<sequence>MSGNLNIENNGDGTLSVTAEGNNHSATIEVDANGIAKISGDIGIFGISYDPATGKYTEQVNVPIRGGLATLHFGNKGTIDANNNIVYDSMFIGLSGKVIGGTEYSSELTVSTGIDEDGNRAFKFSGEASISFLGGLIEFKGELKDFYWDPADMFDPEEDGFVSSGLAGNAFSALKNRQAQIDAAINGTDAGSQISVATNQHFNEANAFVERRDPLSLDLDGDGIETVGANAGITFDFDGDGLKTGTGWVKGDDGFLVLDRNGNGKIDNGGELFGVDTVKANGQKASNGFDALKDFDSNGDGVFDAQDAQFANVKIWQDANQDGIAQAGELKTLVEHNIVAINLDSTASNHNSNGNLISAVGSFVRGDGSEGTVNANQSLAANLDLVSNPFYREFTDHIALDDTAKALPDMKGSGAVRDLREASMLNAELKTLLATYSQAQTREEQMGLLDQLIAEWAKSADYKTFDERIDALDDGTTDVRFQYSWEANGAQPTKAQQSTQKLLERVKALEVFNAQNILKFGKVGSGTDSLTLSLGVGTASSNSTYSTAQGSVVIDENHLGFNAGQASLLNQAYESLKQSIYDGLVLQTRLKPYVDTIDLKLTTTGFELDYDRMHALFAATANDSPFISISDALDFSRIWTDKKSTDLLKASFIPALAAQLSAEELNRLRNQLSHVNAQHTQLGSVSNDALIGTLSNDYILGLGGNDSILGGYGDDTIIGGKGNDTLNGFDGSDTYAFSLGDGHDTLAETFANGSDNYLYTDVIRFNEGIDVAGMRMSREGRDLTLHYSATDSITLTNWYTNPYVRIEKVEFADGSSRTINSLEMALGVTGTAGDDGFGIYGNDAVHFKGLAGNDTLNGAAGDDILDGGDGNDSLNGGAGNDTLLGGAGNDSILGGHGDDVLFGSWGNDTLNGHDGSDTYVFKRGDGQDILDETYESTADNYLYTDIIRFGEGIDVADIRMSREGRSLTLHYSATDSITIPHWYTNPYVRIEKVEFADGSSRTINSLEMELGVTGTPGDDGFGIYGNDPMHFKGMAGNDTLNGAAGNDILDGGDGNDSLNGGAGNDTLLGGAGNDSILGGYGDDVLIGGKGNDTLDGHDGGDTYVFSLGDGQDTLAETYVNTSDNYLYTDIIRFGEGIDVAGMRMSREGRNLTLHYSATDSITLTNWYTNPYMRIEKVEFADGSSRTLNSLEMELGVTGTTGDDGFGIYGNDAVHFKGLAGNDVLNGAAGDDILDGGEGNDSLNGGYGNDTYVFAKGDGQDLVADADGNDTLLFGQDISANDIWLQRNGSNLELTLRDSADKVTISNWYSSNSNHIETIKSGDGKTLLDSQVQNLVNAMAAFAPPAGGSSNLTPEQKAQLEVVIAANWA</sequence>
<dbReference type="InterPro" id="IPR028974">
    <property type="entry name" value="TSP_type-3_rpt"/>
</dbReference>
<protein>
    <submittedName>
        <fullName evidence="10">Calcium-binding protein</fullName>
    </submittedName>
</protein>
<dbReference type="PRINTS" id="PR01488">
    <property type="entry name" value="RTXTOXINA"/>
</dbReference>
<evidence type="ECO:0000256" key="4">
    <source>
        <dbReference type="ARBA" id="ARBA00022656"/>
    </source>
</evidence>
<dbReference type="RefSeq" id="WP_350446496.1">
    <property type="nucleotide sequence ID" value="NZ_CP158373.1"/>
</dbReference>
<dbReference type="SUPFAM" id="SSF51120">
    <property type="entry name" value="beta-Roll"/>
    <property type="match status" value="4"/>
</dbReference>
<gene>
    <name evidence="10" type="ORF">ABS648_19390</name>
</gene>
<feature type="domain" description="Haemolysin-type calcium binding-related" evidence="9">
    <location>
        <begin position="782"/>
        <end position="815"/>
    </location>
</feature>
<dbReference type="PROSITE" id="PS00330">
    <property type="entry name" value="HEMOLYSIN_CALCIUM"/>
    <property type="match status" value="12"/>
</dbReference>
<keyword evidence="3" id="KW-0964">Secreted</keyword>
<proteinExistence type="predicted"/>
<dbReference type="Gene3D" id="2.150.10.10">
    <property type="entry name" value="Serralysin-like metalloprotease, C-terminal"/>
    <property type="match status" value="4"/>
</dbReference>
<dbReference type="PRINTS" id="PR00313">
    <property type="entry name" value="CABNDNGRPT"/>
</dbReference>
<dbReference type="GO" id="GO:0090729">
    <property type="term" value="F:toxin activity"/>
    <property type="evidence" value="ECO:0007669"/>
    <property type="project" value="UniProtKB-KW"/>
</dbReference>
<dbReference type="GO" id="GO:0005576">
    <property type="term" value="C:extracellular region"/>
    <property type="evidence" value="ECO:0007669"/>
    <property type="project" value="UniProtKB-SubCell"/>
</dbReference>
<evidence type="ECO:0000313" key="10">
    <source>
        <dbReference type="EMBL" id="XBY62118.1"/>
    </source>
</evidence>
<reference evidence="10" key="1">
    <citation type="submission" date="2023-08" db="EMBL/GenBank/DDBJ databases">
        <title>Increased levels of nutrients transform a symbiont into a lethal pathobiont.</title>
        <authorList>
            <person name="Lachnit T."/>
            <person name="Ulrich L."/>
            <person name="Willmer F.M."/>
            <person name="Hasenbein T."/>
            <person name="Steiner L.X."/>
            <person name="Wolters M."/>
            <person name="Herbst E.M."/>
            <person name="Deines P."/>
        </authorList>
    </citation>
    <scope>NUCLEOTIDE SEQUENCE</scope>
    <source>
        <strain evidence="10">T3</strain>
    </source>
</reference>
<dbReference type="InterPro" id="IPR010566">
    <property type="entry name" value="Haemolys_ca-bd"/>
</dbReference>
<dbReference type="InterPro" id="IPR050557">
    <property type="entry name" value="RTX_toxin/Mannuronan_C5-epim"/>
</dbReference>
<feature type="domain" description="Haemolysin-type calcium binding-related" evidence="9">
    <location>
        <begin position="974"/>
        <end position="999"/>
    </location>
</feature>
<keyword evidence="8" id="KW-0472">Membrane</keyword>
<evidence type="ECO:0000256" key="3">
    <source>
        <dbReference type="ARBA" id="ARBA00022525"/>
    </source>
</evidence>
<evidence type="ECO:0000256" key="7">
    <source>
        <dbReference type="ARBA" id="ARBA00023026"/>
    </source>
</evidence>
<accession>A0AAU7XX43</accession>
<evidence type="ECO:0000256" key="6">
    <source>
        <dbReference type="ARBA" id="ARBA00022837"/>
    </source>
</evidence>
<organism evidence="10">
    <name type="scientific">Pseudomonas solani</name>
    <dbReference type="NCBI Taxonomy" id="2731552"/>
    <lineage>
        <taxon>Bacteria</taxon>
        <taxon>Pseudomonadati</taxon>
        <taxon>Pseudomonadota</taxon>
        <taxon>Gammaproteobacteria</taxon>
        <taxon>Pseudomonadales</taxon>
        <taxon>Pseudomonadaceae</taxon>
        <taxon>Pseudomonas</taxon>
    </lineage>
</organism>
<dbReference type="EMBL" id="CP158373">
    <property type="protein sequence ID" value="XBY62118.1"/>
    <property type="molecule type" value="Genomic_DNA"/>
</dbReference>
<keyword evidence="5" id="KW-0677">Repeat</keyword>
<comment type="subcellular location">
    <subcellularLocation>
        <location evidence="1">Membrane</location>
    </subcellularLocation>
    <subcellularLocation>
        <location evidence="2">Secreted</location>
    </subcellularLocation>
</comment>
<dbReference type="PANTHER" id="PTHR38340">
    <property type="entry name" value="S-LAYER PROTEIN"/>
    <property type="match status" value="1"/>
</dbReference>
<dbReference type="InterPro" id="IPR001343">
    <property type="entry name" value="Hemolysn_Ca-bd"/>
</dbReference>
<dbReference type="PANTHER" id="PTHR38340:SF1">
    <property type="entry name" value="S-LAYER PROTEIN"/>
    <property type="match status" value="1"/>
</dbReference>
<evidence type="ECO:0000256" key="1">
    <source>
        <dbReference type="ARBA" id="ARBA00004370"/>
    </source>
</evidence>
<keyword evidence="6" id="KW-0106">Calcium</keyword>